<accession>A0A939K3M7</accession>
<dbReference type="AlphaFoldDB" id="A0A939K3M7"/>
<name>A0A939K3M7_9BACT</name>
<evidence type="ECO:0000313" key="1">
    <source>
        <dbReference type="EMBL" id="MBO0935783.1"/>
    </source>
</evidence>
<protein>
    <submittedName>
        <fullName evidence="1">Uncharacterized protein</fullName>
    </submittedName>
</protein>
<reference evidence="1" key="1">
    <citation type="submission" date="2021-03" db="EMBL/GenBank/DDBJ databases">
        <title>Fibrella sp. HMF5335 genome sequencing and assembly.</title>
        <authorList>
            <person name="Kang H."/>
            <person name="Kim H."/>
            <person name="Bae S."/>
            <person name="Joh K."/>
        </authorList>
    </citation>
    <scope>NUCLEOTIDE SEQUENCE</scope>
    <source>
        <strain evidence="1">HMF5335</strain>
    </source>
</reference>
<gene>
    <name evidence="1" type="ORF">J2I47_04405</name>
</gene>
<proteinExistence type="predicted"/>
<keyword evidence="2" id="KW-1185">Reference proteome</keyword>
<organism evidence="1 2">
    <name type="scientific">Fibrella rubiginis</name>
    <dbReference type="NCBI Taxonomy" id="2817060"/>
    <lineage>
        <taxon>Bacteria</taxon>
        <taxon>Pseudomonadati</taxon>
        <taxon>Bacteroidota</taxon>
        <taxon>Cytophagia</taxon>
        <taxon>Cytophagales</taxon>
        <taxon>Spirosomataceae</taxon>
        <taxon>Fibrella</taxon>
    </lineage>
</organism>
<dbReference type="Proteomes" id="UP000664034">
    <property type="component" value="Unassembled WGS sequence"/>
</dbReference>
<dbReference type="EMBL" id="JAFMYV010000002">
    <property type="protein sequence ID" value="MBO0935783.1"/>
    <property type="molecule type" value="Genomic_DNA"/>
</dbReference>
<dbReference type="RefSeq" id="WP_207363347.1">
    <property type="nucleotide sequence ID" value="NZ_JAFMYV010000002.1"/>
</dbReference>
<comment type="caution">
    <text evidence="1">The sequence shown here is derived from an EMBL/GenBank/DDBJ whole genome shotgun (WGS) entry which is preliminary data.</text>
</comment>
<sequence>MESRKEQLGFDSVALAKAFAIQRFEANEPGELMTRWLQAQYELTAEETKLLHDLHAKAQVEGDYWNEEELKINLIGFLFYLSRIEEPKRIKVFYERRMSAKINGYSLAVICDCMVATPLFNAPGYPYFFLQEYKKSRGDKVDPEAQVLTAMLIAQAQNDDTKPVYGSYVLGTNLYFTVLHGQQYYHSRKYDLLRLEDLTQFVFSIRKLKEFITE</sequence>
<evidence type="ECO:0000313" key="2">
    <source>
        <dbReference type="Proteomes" id="UP000664034"/>
    </source>
</evidence>